<dbReference type="AlphaFoldDB" id="A0A2S9YI78"/>
<dbReference type="EMBL" id="PVNL01000101">
    <property type="protein sequence ID" value="PRQ04823.1"/>
    <property type="molecule type" value="Genomic_DNA"/>
</dbReference>
<protein>
    <recommendedName>
        <fullName evidence="1">Putative restriction endonuclease domain-containing protein</fullName>
    </recommendedName>
</protein>
<feature type="domain" description="Putative restriction endonuclease" evidence="1">
    <location>
        <begin position="13"/>
        <end position="164"/>
    </location>
</feature>
<dbReference type="InterPro" id="IPR011335">
    <property type="entry name" value="Restrct_endonuc-II-like"/>
</dbReference>
<dbReference type="OrthoDB" id="9804532at2"/>
<proteinExistence type="predicted"/>
<dbReference type="SUPFAM" id="SSF52980">
    <property type="entry name" value="Restriction endonuclease-like"/>
    <property type="match status" value="1"/>
</dbReference>
<dbReference type="Gene3D" id="3.90.1570.10">
    <property type="entry name" value="tt1808, chain A"/>
    <property type="match status" value="1"/>
</dbReference>
<dbReference type="RefSeq" id="WP_106091896.1">
    <property type="nucleotide sequence ID" value="NZ_PVNL01000101.1"/>
</dbReference>
<organism evidence="2 3">
    <name type="scientific">Enhygromyxa salina</name>
    <dbReference type="NCBI Taxonomy" id="215803"/>
    <lineage>
        <taxon>Bacteria</taxon>
        <taxon>Pseudomonadati</taxon>
        <taxon>Myxococcota</taxon>
        <taxon>Polyangia</taxon>
        <taxon>Nannocystales</taxon>
        <taxon>Nannocystaceae</taxon>
        <taxon>Enhygromyxa</taxon>
    </lineage>
</organism>
<dbReference type="InterPro" id="IPR012296">
    <property type="entry name" value="Nuclease_put_TT1808"/>
</dbReference>
<dbReference type="Proteomes" id="UP000238823">
    <property type="component" value="Unassembled WGS sequence"/>
</dbReference>
<dbReference type="PANTHER" id="PTHR36558">
    <property type="entry name" value="GLR1098 PROTEIN"/>
    <property type="match status" value="1"/>
</dbReference>
<evidence type="ECO:0000313" key="3">
    <source>
        <dbReference type="Proteomes" id="UP000238823"/>
    </source>
</evidence>
<gene>
    <name evidence="2" type="ORF">ENSA7_49960</name>
</gene>
<comment type="caution">
    <text evidence="2">The sequence shown here is derived from an EMBL/GenBank/DDBJ whole genome shotgun (WGS) entry which is preliminary data.</text>
</comment>
<dbReference type="PANTHER" id="PTHR36558:SF1">
    <property type="entry name" value="RESTRICTION ENDONUCLEASE DOMAIN-CONTAINING PROTEIN-RELATED"/>
    <property type="match status" value="1"/>
</dbReference>
<reference evidence="2 3" key="1">
    <citation type="submission" date="2018-03" db="EMBL/GenBank/DDBJ databases">
        <title>Draft Genome Sequences of the Obligatory Marine Myxobacteria Enhygromyxa salina SWB007.</title>
        <authorList>
            <person name="Poehlein A."/>
            <person name="Moghaddam J.A."/>
            <person name="Harms H."/>
            <person name="Alanjari M."/>
            <person name="Koenig G.M."/>
            <person name="Daniel R."/>
            <person name="Schaeberle T.F."/>
        </authorList>
    </citation>
    <scope>NUCLEOTIDE SEQUENCE [LARGE SCALE GENOMIC DNA]</scope>
    <source>
        <strain evidence="2 3">SWB007</strain>
    </source>
</reference>
<sequence>MIGPTRLHRYTYADYVALEQTSSTKHEFLDGEIYAMAGGSEEHSALCAQVLRLLGNAIGDRPCRVHTSDLRVYVESAGLATFPDGSVICGPLSQHEPSPTSTALNPTLLLEVTSDSSEDYDTGFKLEAYRSIPSLEEYVVVSHRERRITVHRRAPDRGWTATVGVRGGAVEVRSLGTTLTIDEVYRASAIC</sequence>
<name>A0A2S9YI78_9BACT</name>
<dbReference type="Pfam" id="PF05685">
    <property type="entry name" value="Uma2"/>
    <property type="match status" value="1"/>
</dbReference>
<dbReference type="InterPro" id="IPR008538">
    <property type="entry name" value="Uma2"/>
</dbReference>
<dbReference type="CDD" id="cd06260">
    <property type="entry name" value="DUF820-like"/>
    <property type="match status" value="1"/>
</dbReference>
<evidence type="ECO:0000259" key="1">
    <source>
        <dbReference type="Pfam" id="PF05685"/>
    </source>
</evidence>
<evidence type="ECO:0000313" key="2">
    <source>
        <dbReference type="EMBL" id="PRQ04823.1"/>
    </source>
</evidence>
<accession>A0A2S9YI78</accession>